<dbReference type="Gene3D" id="3.20.80.10">
    <property type="entry name" value="Regulatory factor, effector binding domain"/>
    <property type="match status" value="1"/>
</dbReference>
<evidence type="ECO:0000259" key="1">
    <source>
        <dbReference type="Pfam" id="PF06445"/>
    </source>
</evidence>
<dbReference type="AlphaFoldDB" id="A0A2A4Z2N8"/>
<dbReference type="PIRSF" id="PIRSF031644">
    <property type="entry name" value="UCP031644"/>
    <property type="match status" value="1"/>
</dbReference>
<dbReference type="EMBL" id="NVUS01000008">
    <property type="protein sequence ID" value="PCJ01303.1"/>
    <property type="molecule type" value="Genomic_DNA"/>
</dbReference>
<proteinExistence type="predicted"/>
<evidence type="ECO:0000313" key="2">
    <source>
        <dbReference type="EMBL" id="PCJ01303.1"/>
    </source>
</evidence>
<dbReference type="InterPro" id="IPR008319">
    <property type="entry name" value="GyrI-like_CCH_Lin2189-like"/>
</dbReference>
<protein>
    <recommendedName>
        <fullName evidence="1">GyrI-like small molecule binding domain-containing protein</fullName>
    </recommendedName>
</protein>
<dbReference type="InterPro" id="IPR029442">
    <property type="entry name" value="GyrI-like"/>
</dbReference>
<organism evidence="2">
    <name type="scientific">OCS116 cluster bacterium</name>
    <dbReference type="NCBI Taxonomy" id="2030921"/>
    <lineage>
        <taxon>Bacteria</taxon>
        <taxon>Pseudomonadati</taxon>
        <taxon>Pseudomonadota</taxon>
        <taxon>Alphaproteobacteria</taxon>
        <taxon>OCS116 cluster</taxon>
    </lineage>
</organism>
<dbReference type="SUPFAM" id="SSF55136">
    <property type="entry name" value="Probable bacterial effector-binding domain"/>
    <property type="match status" value="1"/>
</dbReference>
<name>A0A2A4Z2N8_9PROT</name>
<accession>A0A2A4Z2N8</accession>
<gene>
    <name evidence="2" type="ORF">COB13_08075</name>
</gene>
<feature type="domain" description="GyrI-like small molecule binding" evidence="1">
    <location>
        <begin position="21"/>
        <end position="205"/>
    </location>
</feature>
<sequence length="211" mass="24658">MMTKVDFKKTLKPLYGPKPKKYEIIEIPKMNFLMIDGIGSPGTSEAYMDSLGALYPMAYKTKFLAKAMDKDYVVPPLEGLWWADDMNDFVADNKDNWRWTMMIMQPEWVTEDMIEQARDMARQKNPPKLLDNVRFESYDEGVVAQYLHIGSYADEAPVLQYMHKQYIPEQGYKMPDLTAKVNKHHEIYLSDPRRVAPEKLKTILRQPVELI</sequence>
<reference evidence="2" key="2">
    <citation type="journal article" date="2018" name="ISME J.">
        <title>A dynamic microbial community with high functional redundancy inhabits the cold, oxic subseafloor aquifer.</title>
        <authorList>
            <person name="Tully B.J."/>
            <person name="Wheat C.G."/>
            <person name="Glazer B.T."/>
            <person name="Huber J.A."/>
        </authorList>
    </citation>
    <scope>NUCLEOTIDE SEQUENCE</scope>
    <source>
        <strain evidence="2">NORP83</strain>
    </source>
</reference>
<reference key="1">
    <citation type="submission" date="2017-08" db="EMBL/GenBank/DDBJ databases">
        <title>A dynamic microbial community with high functional redundancy inhabits the cold, oxic subseafloor aquifer.</title>
        <authorList>
            <person name="Tully B.J."/>
            <person name="Wheat C.G."/>
            <person name="Glazer B.T."/>
            <person name="Huber J.A."/>
        </authorList>
    </citation>
    <scope>NUCLEOTIDE SEQUENCE [LARGE SCALE GENOMIC DNA]</scope>
</reference>
<dbReference type="Pfam" id="PF06445">
    <property type="entry name" value="GyrI-like"/>
    <property type="match status" value="1"/>
</dbReference>
<comment type="caution">
    <text evidence="2">The sequence shown here is derived from an EMBL/GenBank/DDBJ whole genome shotgun (WGS) entry which is preliminary data.</text>
</comment>
<dbReference type="InterPro" id="IPR011256">
    <property type="entry name" value="Reg_factor_effector_dom_sf"/>
</dbReference>